<dbReference type="HOGENOM" id="CLU_854985_0_0_10"/>
<organism evidence="1 2">
    <name type="scientific">Saprospira grandis DSM 2844</name>
    <dbReference type="NCBI Taxonomy" id="694433"/>
    <lineage>
        <taxon>Bacteria</taxon>
        <taxon>Pseudomonadati</taxon>
        <taxon>Bacteroidota</taxon>
        <taxon>Saprospiria</taxon>
        <taxon>Saprospirales</taxon>
        <taxon>Saprospiraceae</taxon>
        <taxon>Saprospira</taxon>
    </lineage>
</organism>
<reference evidence="2" key="1">
    <citation type="journal article" date="2012" name="Stand. Genomic Sci.">
        <title>Permanent draft genome sequence of the gliding predator Saprospira grandis strain Sa g1 (= HR1).</title>
        <authorList>
            <person name="Mavromatis K."/>
            <person name="Chertkov O."/>
            <person name="Lapidus A."/>
            <person name="Nolan M."/>
            <person name="Lucas S."/>
            <person name="Tice H."/>
            <person name="Del Rio T.G."/>
            <person name="Cheng J.F."/>
            <person name="Han C."/>
            <person name="Tapia R."/>
            <person name="Bruce D."/>
            <person name="Goodwin L.A."/>
            <person name="Pitluck S."/>
            <person name="Huntemann M."/>
            <person name="Liolios K."/>
            <person name="Pagani I."/>
            <person name="Ivanova N."/>
            <person name="Mikhailova N."/>
            <person name="Pati A."/>
            <person name="Chen A."/>
            <person name="Palaniappan K."/>
            <person name="Land M."/>
            <person name="Brambilla E.M."/>
            <person name="Rohde M."/>
            <person name="Spring S."/>
            <person name="Goker M."/>
            <person name="Detter J.C."/>
            <person name="Bristow J."/>
            <person name="Eisen J.A."/>
            <person name="Markowitz V."/>
            <person name="Hugenholtz P."/>
            <person name="Kyrpides N.C."/>
            <person name="Klenk H.P."/>
            <person name="Woyke T."/>
        </authorList>
    </citation>
    <scope>NUCLEOTIDE SEQUENCE [LARGE SCALE GENOMIC DNA]</scope>
    <source>
        <strain evidence="2">DSM 2844</strain>
    </source>
</reference>
<dbReference type="RefSeq" id="WP_002657706.1">
    <property type="nucleotide sequence ID" value="NZ_JH719942.1"/>
</dbReference>
<dbReference type="OrthoDB" id="5622143at2"/>
<dbReference type="EMBL" id="JH719942">
    <property type="protein sequence ID" value="EJF52623.1"/>
    <property type="molecule type" value="Genomic_DNA"/>
</dbReference>
<dbReference type="AlphaFoldDB" id="J1I2W4"/>
<dbReference type="Pfam" id="PF22396">
    <property type="entry name" value="DUF6976"/>
    <property type="match status" value="1"/>
</dbReference>
<gene>
    <name evidence="1" type="ORF">SapgrDRAFT_0891</name>
</gene>
<dbReference type="Proteomes" id="UP000005113">
    <property type="component" value="Unassembled WGS sequence"/>
</dbReference>
<protein>
    <submittedName>
        <fullName evidence="1">Uncharacterized protein</fullName>
    </submittedName>
</protein>
<evidence type="ECO:0000313" key="2">
    <source>
        <dbReference type="Proteomes" id="UP000005113"/>
    </source>
</evidence>
<dbReference type="InterPro" id="IPR054249">
    <property type="entry name" value="DUF6976"/>
</dbReference>
<sequence length="327" mass="36543">MNKNQLISQKTCAEWIEQGRTLVVAADGPILKTLPKGNWIGGSIPYFMTEEGGALNREQVFVTDLTTEIQDFSIQAYGAQELEQMLDDRPENGFSYLLMPAFQEVQANYALQISQNPKLFDVPTLGWVTGIVWGEAAQPLVVNGQDGAVYTDQLVALHAQLAAEQYAELSIVNIYEQNDGPNIQFLEDGYQVEDCLIDGEKQNFLSYLQEHQIDMEYPLVGDFGGAQLNTSIYQAEEAATTVSFAAPVFQSQTYRFAKTIENRQAAFKAKLPPKTETTLVAYNCIANFMQLGGEENYTKGYHYPFTFGEIAYLVLNQTMVILDVKTE</sequence>
<accession>J1I2W4</accession>
<name>J1I2W4_9BACT</name>
<evidence type="ECO:0000313" key="1">
    <source>
        <dbReference type="EMBL" id="EJF52623.1"/>
    </source>
</evidence>
<proteinExistence type="predicted"/>